<feature type="transmembrane region" description="Helical" evidence="11">
    <location>
        <begin position="272"/>
        <end position="293"/>
    </location>
</feature>
<name>A0A6A6H9J2_VIRVR</name>
<dbReference type="GO" id="GO:0000139">
    <property type="term" value="C:Golgi membrane"/>
    <property type="evidence" value="ECO:0007669"/>
    <property type="project" value="UniProtKB-SubCell"/>
</dbReference>
<dbReference type="InterPro" id="IPR032816">
    <property type="entry name" value="VTT_dom"/>
</dbReference>
<evidence type="ECO:0000256" key="10">
    <source>
        <dbReference type="SAM" id="MobiDB-lite"/>
    </source>
</evidence>
<evidence type="ECO:0000256" key="3">
    <source>
        <dbReference type="ARBA" id="ARBA00008640"/>
    </source>
</evidence>
<evidence type="ECO:0000256" key="8">
    <source>
        <dbReference type="ARBA" id="ARBA00023034"/>
    </source>
</evidence>
<comment type="subcellular location">
    <subcellularLocation>
        <location evidence="2">Golgi apparatus membrane</location>
        <topology evidence="2">Multi-pass membrane protein</topology>
    </subcellularLocation>
</comment>
<feature type="transmembrane region" description="Helical" evidence="11">
    <location>
        <begin position="81"/>
        <end position="100"/>
    </location>
</feature>
<feature type="region of interest" description="Disordered" evidence="10">
    <location>
        <begin position="307"/>
        <end position="382"/>
    </location>
</feature>
<evidence type="ECO:0000256" key="2">
    <source>
        <dbReference type="ARBA" id="ARBA00004653"/>
    </source>
</evidence>
<keyword evidence="8" id="KW-0333">Golgi apparatus</keyword>
<feature type="compositionally biased region" description="Basic and acidic residues" evidence="10">
    <location>
        <begin position="370"/>
        <end position="382"/>
    </location>
</feature>
<keyword evidence="14" id="KW-1185">Reference proteome</keyword>
<protein>
    <recommendedName>
        <fullName evidence="4">Golgi apparatus membrane protein TVP38</fullName>
    </recommendedName>
    <alternativeName>
        <fullName evidence="5">Golgi apparatus membrane protein tvp38</fullName>
    </alternativeName>
</protein>
<dbReference type="Proteomes" id="UP000800092">
    <property type="component" value="Unassembled WGS sequence"/>
</dbReference>
<evidence type="ECO:0000256" key="5">
    <source>
        <dbReference type="ARBA" id="ARBA00020673"/>
    </source>
</evidence>
<comment type="similarity">
    <text evidence="3">Belongs to the TVP38/TMEM64 family.</text>
</comment>
<accession>A0A6A6H9J2</accession>
<feature type="transmembrane region" description="Helical" evidence="11">
    <location>
        <begin position="235"/>
        <end position="252"/>
    </location>
</feature>
<dbReference type="OrthoDB" id="166803at2759"/>
<evidence type="ECO:0000256" key="6">
    <source>
        <dbReference type="ARBA" id="ARBA00022692"/>
    </source>
</evidence>
<feature type="transmembrane region" description="Helical" evidence="11">
    <location>
        <begin position="156"/>
        <end position="178"/>
    </location>
</feature>
<dbReference type="AlphaFoldDB" id="A0A6A6H9J2"/>
<evidence type="ECO:0000256" key="1">
    <source>
        <dbReference type="ARBA" id="ARBA00002978"/>
    </source>
</evidence>
<evidence type="ECO:0000259" key="12">
    <source>
        <dbReference type="Pfam" id="PF09335"/>
    </source>
</evidence>
<dbReference type="EMBL" id="ML991798">
    <property type="protein sequence ID" value="KAF2234508.1"/>
    <property type="molecule type" value="Genomic_DNA"/>
</dbReference>
<dbReference type="InterPro" id="IPR051076">
    <property type="entry name" value="Golgi_membrane_TVP38/TMEM64"/>
</dbReference>
<evidence type="ECO:0000313" key="14">
    <source>
        <dbReference type="Proteomes" id="UP000800092"/>
    </source>
</evidence>
<dbReference type="PANTHER" id="PTHR47549">
    <property type="entry name" value="GOLGI APPARATUS MEMBRANE PROTEIN TVP38-RELATED"/>
    <property type="match status" value="1"/>
</dbReference>
<feature type="domain" description="VTT" evidence="12">
    <location>
        <begin position="140"/>
        <end position="255"/>
    </location>
</feature>
<dbReference type="GO" id="GO:0000022">
    <property type="term" value="P:mitotic spindle elongation"/>
    <property type="evidence" value="ECO:0007669"/>
    <property type="project" value="TreeGrafter"/>
</dbReference>
<proteinExistence type="inferred from homology"/>
<comment type="function">
    <text evidence="1">Golgi membrane protein involved in vesicular trafficking and spindle migration.</text>
</comment>
<dbReference type="PANTHER" id="PTHR47549:SF1">
    <property type="entry name" value="GOLGI APPARATUS MEMBRANE PROTEIN TVP38"/>
    <property type="match status" value="1"/>
</dbReference>
<feature type="compositionally biased region" description="Acidic residues" evidence="10">
    <location>
        <begin position="350"/>
        <end position="366"/>
    </location>
</feature>
<keyword evidence="7 11" id="KW-1133">Transmembrane helix</keyword>
<evidence type="ECO:0000313" key="13">
    <source>
        <dbReference type="EMBL" id="KAF2234508.1"/>
    </source>
</evidence>
<reference evidence="13" key="1">
    <citation type="journal article" date="2020" name="Stud. Mycol.">
        <title>101 Dothideomycetes genomes: a test case for predicting lifestyles and emergence of pathogens.</title>
        <authorList>
            <person name="Haridas S."/>
            <person name="Albert R."/>
            <person name="Binder M."/>
            <person name="Bloem J."/>
            <person name="Labutti K."/>
            <person name="Salamov A."/>
            <person name="Andreopoulos B."/>
            <person name="Baker S."/>
            <person name="Barry K."/>
            <person name="Bills G."/>
            <person name="Bluhm B."/>
            <person name="Cannon C."/>
            <person name="Castanera R."/>
            <person name="Culley D."/>
            <person name="Daum C."/>
            <person name="Ezra D."/>
            <person name="Gonzalez J."/>
            <person name="Henrissat B."/>
            <person name="Kuo A."/>
            <person name="Liang C."/>
            <person name="Lipzen A."/>
            <person name="Lutzoni F."/>
            <person name="Magnuson J."/>
            <person name="Mondo S."/>
            <person name="Nolan M."/>
            <person name="Ohm R."/>
            <person name="Pangilinan J."/>
            <person name="Park H.-J."/>
            <person name="Ramirez L."/>
            <person name="Alfaro M."/>
            <person name="Sun H."/>
            <person name="Tritt A."/>
            <person name="Yoshinaga Y."/>
            <person name="Zwiers L.-H."/>
            <person name="Turgeon B."/>
            <person name="Goodwin S."/>
            <person name="Spatafora J."/>
            <person name="Crous P."/>
            <person name="Grigoriev I."/>
        </authorList>
    </citation>
    <scope>NUCLEOTIDE SEQUENCE</scope>
    <source>
        <strain evidence="13">Tuck. ex Michener</strain>
    </source>
</reference>
<dbReference type="Pfam" id="PF09335">
    <property type="entry name" value="VTT_dom"/>
    <property type="match status" value="1"/>
</dbReference>
<keyword evidence="6 11" id="KW-0812">Transmembrane</keyword>
<gene>
    <name evidence="13" type="ORF">EV356DRAFT_446484</name>
</gene>
<sequence>MPADYQSTAQALALPIDDPRLSTEEERNRPAWIRPTNPIRARSTSFGEAPKTFRQRMMHSADKLQRQAFKTYGKLTALQKVLLVIAGIATIVLGILFLIYNKKIFAWLGPVAERWRNITGGWLIIWALTFTVSFPPLIGYSTVVTLAGFVYGLHGWFIVASATVVGSAASFVVSRTVLSGFVQRMTQNDKRFAALSLVLKHDGLKLLCMIRLCPLPYSLSNGAISTIPSVNVRDFAIATAAVTPKLLIHVFVGSQLGSLAEHGDKMSAGAKAASYSGMAIGGIAGVVTGWWMYRKVGARAQELEAEEAQHVRTGSHSSSVGPGFTDALDDEEAGVGLRRDDDISLHTNEFEEQEYRDDFSEDDDAQDVFKVGDGEDGDPLRH</sequence>
<evidence type="ECO:0000256" key="9">
    <source>
        <dbReference type="ARBA" id="ARBA00023136"/>
    </source>
</evidence>
<feature type="transmembrane region" description="Helical" evidence="11">
    <location>
        <begin position="121"/>
        <end position="150"/>
    </location>
</feature>
<evidence type="ECO:0000256" key="7">
    <source>
        <dbReference type="ARBA" id="ARBA00022989"/>
    </source>
</evidence>
<keyword evidence="9 11" id="KW-0472">Membrane</keyword>
<dbReference type="GO" id="GO:0016192">
    <property type="term" value="P:vesicle-mediated transport"/>
    <property type="evidence" value="ECO:0007669"/>
    <property type="project" value="TreeGrafter"/>
</dbReference>
<evidence type="ECO:0000256" key="4">
    <source>
        <dbReference type="ARBA" id="ARBA00013533"/>
    </source>
</evidence>
<evidence type="ECO:0000256" key="11">
    <source>
        <dbReference type="SAM" id="Phobius"/>
    </source>
</evidence>
<organism evidence="13 14">
    <name type="scientific">Viridothelium virens</name>
    <name type="common">Speckled blister lichen</name>
    <name type="synonym">Trypethelium virens</name>
    <dbReference type="NCBI Taxonomy" id="1048519"/>
    <lineage>
        <taxon>Eukaryota</taxon>
        <taxon>Fungi</taxon>
        <taxon>Dikarya</taxon>
        <taxon>Ascomycota</taxon>
        <taxon>Pezizomycotina</taxon>
        <taxon>Dothideomycetes</taxon>
        <taxon>Dothideomycetes incertae sedis</taxon>
        <taxon>Trypetheliales</taxon>
        <taxon>Trypetheliaceae</taxon>
        <taxon>Viridothelium</taxon>
    </lineage>
</organism>